<feature type="domain" description="Peptidase C39" evidence="1">
    <location>
        <begin position="176"/>
        <end position="316"/>
    </location>
</feature>
<dbReference type="Proteomes" id="UP000231196">
    <property type="component" value="Unassembled WGS sequence"/>
</dbReference>
<dbReference type="Gene3D" id="3.90.70.10">
    <property type="entry name" value="Cysteine proteinases"/>
    <property type="match status" value="1"/>
</dbReference>
<dbReference type="Pfam" id="PF13529">
    <property type="entry name" value="Peptidase_C39_2"/>
    <property type="match status" value="1"/>
</dbReference>
<dbReference type="EMBL" id="PFUC01000054">
    <property type="protein sequence ID" value="PJB47879.1"/>
    <property type="molecule type" value="Genomic_DNA"/>
</dbReference>
<dbReference type="GO" id="GO:0016020">
    <property type="term" value="C:membrane"/>
    <property type="evidence" value="ECO:0007669"/>
    <property type="project" value="InterPro"/>
</dbReference>
<evidence type="ECO:0000313" key="2">
    <source>
        <dbReference type="EMBL" id="PJB47879.1"/>
    </source>
</evidence>
<comment type="caution">
    <text evidence="2">The sequence shown here is derived from an EMBL/GenBank/DDBJ whole genome shotgun (WGS) entry which is preliminary data.</text>
</comment>
<dbReference type="GO" id="GO:0008233">
    <property type="term" value="F:peptidase activity"/>
    <property type="evidence" value="ECO:0007669"/>
    <property type="project" value="InterPro"/>
</dbReference>
<dbReference type="PROSITE" id="PS50990">
    <property type="entry name" value="PEPTIDASE_C39"/>
    <property type="match status" value="1"/>
</dbReference>
<organism evidence="2 3">
    <name type="scientific">Candidatus Collierbacteria bacterium CG_4_9_14_3_um_filter_43_16</name>
    <dbReference type="NCBI Taxonomy" id="1974532"/>
    <lineage>
        <taxon>Bacteria</taxon>
        <taxon>Candidatus Collieribacteriota</taxon>
    </lineage>
</organism>
<reference evidence="3" key="1">
    <citation type="submission" date="2017-09" db="EMBL/GenBank/DDBJ databases">
        <title>Depth-based differentiation of microbial function through sediment-hosted aquifers and enrichment of novel symbionts in the deep terrestrial subsurface.</title>
        <authorList>
            <person name="Probst A.J."/>
            <person name="Ladd B."/>
            <person name="Jarett J.K."/>
            <person name="Geller-Mcgrath D.E."/>
            <person name="Sieber C.M.K."/>
            <person name="Emerson J.B."/>
            <person name="Anantharaman K."/>
            <person name="Thomas B.C."/>
            <person name="Malmstrom R."/>
            <person name="Stieglmeier M."/>
            <person name="Klingl A."/>
            <person name="Woyke T."/>
            <person name="Ryan C.M."/>
            <person name="Banfield J.F."/>
        </authorList>
    </citation>
    <scope>NUCLEOTIDE SEQUENCE [LARGE SCALE GENOMIC DNA]</scope>
</reference>
<feature type="non-terminal residue" evidence="2">
    <location>
        <position position="317"/>
    </location>
</feature>
<dbReference type="InterPro" id="IPR005074">
    <property type="entry name" value="Peptidase_C39"/>
</dbReference>
<name>A0A2M8BVK7_9BACT</name>
<protein>
    <recommendedName>
        <fullName evidence="1">Peptidase C39 domain-containing protein</fullName>
    </recommendedName>
</protein>
<dbReference type="GO" id="GO:0006508">
    <property type="term" value="P:proteolysis"/>
    <property type="evidence" value="ECO:0007669"/>
    <property type="project" value="InterPro"/>
</dbReference>
<evidence type="ECO:0000313" key="3">
    <source>
        <dbReference type="Proteomes" id="UP000231196"/>
    </source>
</evidence>
<gene>
    <name evidence="2" type="ORF">CO104_02595</name>
</gene>
<dbReference type="AlphaFoldDB" id="A0A2M8BVK7"/>
<proteinExistence type="predicted"/>
<dbReference type="InterPro" id="IPR039564">
    <property type="entry name" value="Peptidase_C39-like"/>
</dbReference>
<evidence type="ECO:0000259" key="1">
    <source>
        <dbReference type="PROSITE" id="PS50990"/>
    </source>
</evidence>
<sequence>MKILVFTEGTVIMQSTAIGVDREERVKQSVGNISSVNDFRDYIPNGGAVDKLDNWKSQGAEIFYLTSRTLPNEIDDVRFVLDKYHFPDSQNLLYRKENQEYKDLAEELIPSILIEDDCESIGGENEMTYSHIQSEIKGKIKSIVVKEFAGIDNLPDNLDELDLFKINDLLPVKPFQETLRGSFCGPAVIKMVLDFYDIEKSEAEVAILSNKDDDLGIGDEDIKRTLEGEGLKVDIKNFALFEDIQTALDKKAPVIVNWMTRGRADYDEDDLADGHYSVVVGLDEENIYLQDPEVGRLRKLLKEDFIRVWFDFTSDHI</sequence>
<dbReference type="GO" id="GO:0005524">
    <property type="term" value="F:ATP binding"/>
    <property type="evidence" value="ECO:0007669"/>
    <property type="project" value="InterPro"/>
</dbReference>
<accession>A0A2M8BVK7</accession>